<dbReference type="Pfam" id="PF00724">
    <property type="entry name" value="Oxidored_FMN"/>
    <property type="match status" value="1"/>
</dbReference>
<dbReference type="GO" id="GO:0010181">
    <property type="term" value="F:FMN binding"/>
    <property type="evidence" value="ECO:0007669"/>
    <property type="project" value="InterPro"/>
</dbReference>
<dbReference type="GO" id="GO:0016491">
    <property type="term" value="F:oxidoreductase activity"/>
    <property type="evidence" value="ECO:0007669"/>
    <property type="project" value="UniProtKB-KW"/>
</dbReference>
<dbReference type="SUPFAM" id="SSF51395">
    <property type="entry name" value="FMN-linked oxidoreductases"/>
    <property type="match status" value="1"/>
</dbReference>
<dbReference type="EMBL" id="PNCL01000073">
    <property type="protein sequence ID" value="TMP57160.1"/>
    <property type="molecule type" value="Genomic_DNA"/>
</dbReference>
<sequence length="364" mass="40648">MTIFHSKYPNLVKPLKLGRDSKVSNRMYFSSVGFDLCDHDGRPMPEFYEVYESIMDGGCGFGFLGNASVDASSQYTDRSQKLISDEHALDLEPVFKAARDRGFLLSAQLQHYGSGDATSLSEAQIESYINHFHDAAKLALKVGAPALQIHAANGYLLSSFLSPKLNRRVDRWGGTPMNRARILLEVIRRVKQTVQDEMIIFIRLQIDDGYAEHGLQVEQLDEVIVAIEEAGADAVTCANGVAETFGKFLNDADYTLEVCRHAGRFLKQRTAMPIGFSANISSLSVAEEIIASGDADFVGFGRPIIADHQFVNKALSGQLENINHCRWDSFCLRDKKEPLADRVFCCVNPSYLRPQHIQDKYQEK</sequence>
<dbReference type="RefSeq" id="WP_138598492.1">
    <property type="nucleotide sequence ID" value="NZ_PNCK01000100.1"/>
</dbReference>
<protein>
    <submittedName>
        <fullName evidence="5">NADH:flavin oxidoreductase</fullName>
    </submittedName>
</protein>
<evidence type="ECO:0000313" key="4">
    <source>
        <dbReference type="EMBL" id="TMP39175.1"/>
    </source>
</evidence>
<organism evidence="5 7">
    <name type="scientific">Pseudoalteromonas citrea</name>
    <dbReference type="NCBI Taxonomy" id="43655"/>
    <lineage>
        <taxon>Bacteria</taxon>
        <taxon>Pseudomonadati</taxon>
        <taxon>Pseudomonadota</taxon>
        <taxon>Gammaproteobacteria</taxon>
        <taxon>Alteromonadales</taxon>
        <taxon>Pseudoalteromonadaceae</taxon>
        <taxon>Pseudoalteromonas</taxon>
    </lineage>
</organism>
<keyword evidence="2" id="KW-0560">Oxidoreductase</keyword>
<reference evidence="6 7" key="2">
    <citation type="submission" date="2019-06" db="EMBL/GenBank/DDBJ databases">
        <title>Co-occurence of chitin degradation, pigmentation and bioactivity in marine Pseudoalteromonas.</title>
        <authorList>
            <person name="Sonnenschein E.C."/>
            <person name="Bech P.K."/>
        </authorList>
    </citation>
    <scope>NUCLEOTIDE SEQUENCE [LARGE SCALE GENOMIC DNA]</scope>
    <source>
        <strain evidence="7">S2231</strain>
        <strain evidence="4 6">S2233</strain>
    </source>
</reference>
<feature type="domain" description="NADH:flavin oxidoreductase/NADH oxidase N-terminal" evidence="3">
    <location>
        <begin position="119"/>
        <end position="317"/>
    </location>
</feature>
<dbReference type="PANTHER" id="PTHR43656">
    <property type="entry name" value="BINDING OXIDOREDUCTASE, PUTATIVE (AFU_ORTHOLOGUE AFUA_2G08260)-RELATED"/>
    <property type="match status" value="1"/>
</dbReference>
<dbReference type="Proteomes" id="UP000307706">
    <property type="component" value="Unassembled WGS sequence"/>
</dbReference>
<evidence type="ECO:0000256" key="1">
    <source>
        <dbReference type="ARBA" id="ARBA00022630"/>
    </source>
</evidence>
<dbReference type="Proteomes" id="UP000305730">
    <property type="component" value="Unassembled WGS sequence"/>
</dbReference>
<dbReference type="EMBL" id="PNCK01000100">
    <property type="protein sequence ID" value="TMP39175.1"/>
    <property type="molecule type" value="Genomic_DNA"/>
</dbReference>
<dbReference type="InterPro" id="IPR013785">
    <property type="entry name" value="Aldolase_TIM"/>
</dbReference>
<dbReference type="Gene3D" id="3.20.20.70">
    <property type="entry name" value="Aldolase class I"/>
    <property type="match status" value="1"/>
</dbReference>
<evidence type="ECO:0000313" key="6">
    <source>
        <dbReference type="Proteomes" id="UP000305730"/>
    </source>
</evidence>
<evidence type="ECO:0000313" key="5">
    <source>
        <dbReference type="EMBL" id="TMP57160.1"/>
    </source>
</evidence>
<dbReference type="OrthoDB" id="8523426at2"/>
<evidence type="ECO:0000256" key="2">
    <source>
        <dbReference type="ARBA" id="ARBA00023002"/>
    </source>
</evidence>
<gene>
    <name evidence="5" type="ORF">CWB96_13870</name>
    <name evidence="4" type="ORF">CWB97_20815</name>
</gene>
<evidence type="ECO:0000313" key="7">
    <source>
        <dbReference type="Proteomes" id="UP000307706"/>
    </source>
</evidence>
<keyword evidence="1" id="KW-0285">Flavoprotein</keyword>
<accession>A0A5S3XMK9</accession>
<reference evidence="5" key="3">
    <citation type="submission" date="2019-09" db="EMBL/GenBank/DDBJ databases">
        <title>Co-occurence of chitin degradation, pigmentation and bioactivity in marine Pseudoalteromonas.</title>
        <authorList>
            <person name="Sonnenschein E.C."/>
            <person name="Bech P.K."/>
        </authorList>
    </citation>
    <scope>NUCLEOTIDE SEQUENCE</scope>
    <source>
        <strain evidence="5">S2231</strain>
    </source>
</reference>
<keyword evidence="6" id="KW-1185">Reference proteome</keyword>
<dbReference type="InterPro" id="IPR051799">
    <property type="entry name" value="NADH_flavin_oxidoreductase"/>
</dbReference>
<dbReference type="InterPro" id="IPR001155">
    <property type="entry name" value="OxRdtase_FMN_N"/>
</dbReference>
<name>A0A5S3XMK9_9GAMM</name>
<reference evidence="5 7" key="1">
    <citation type="submission" date="2017-12" db="EMBL/GenBank/DDBJ databases">
        <authorList>
            <person name="Paulsen S."/>
            <person name="Gram L.K."/>
        </authorList>
    </citation>
    <scope>NUCLEOTIDE SEQUENCE [LARGE SCALE GENOMIC DNA]</scope>
    <source>
        <strain evidence="5 7">S2231</strain>
        <strain evidence="4">S2233</strain>
    </source>
</reference>
<evidence type="ECO:0000259" key="3">
    <source>
        <dbReference type="Pfam" id="PF00724"/>
    </source>
</evidence>
<dbReference type="AlphaFoldDB" id="A0A5S3XMK9"/>
<proteinExistence type="predicted"/>
<comment type="caution">
    <text evidence="5">The sequence shown here is derived from an EMBL/GenBank/DDBJ whole genome shotgun (WGS) entry which is preliminary data.</text>
</comment>
<dbReference type="PANTHER" id="PTHR43656:SF2">
    <property type="entry name" value="BINDING OXIDOREDUCTASE, PUTATIVE (AFU_ORTHOLOGUE AFUA_2G08260)-RELATED"/>
    <property type="match status" value="1"/>
</dbReference>